<dbReference type="Proteomes" id="UP001211907">
    <property type="component" value="Unassembled WGS sequence"/>
</dbReference>
<reference evidence="2" key="1">
    <citation type="submission" date="2020-05" db="EMBL/GenBank/DDBJ databases">
        <title>Phylogenomic resolution of chytrid fungi.</title>
        <authorList>
            <person name="Stajich J.E."/>
            <person name="Amses K."/>
            <person name="Simmons R."/>
            <person name="Seto K."/>
            <person name="Myers J."/>
            <person name="Bonds A."/>
            <person name="Quandt C.A."/>
            <person name="Barry K."/>
            <person name="Liu P."/>
            <person name="Grigoriev I."/>
            <person name="Longcore J.E."/>
            <person name="James T.Y."/>
        </authorList>
    </citation>
    <scope>NUCLEOTIDE SEQUENCE</scope>
    <source>
        <strain evidence="2">JEL0513</strain>
    </source>
</reference>
<feature type="compositionally biased region" description="Polar residues" evidence="1">
    <location>
        <begin position="18"/>
        <end position="33"/>
    </location>
</feature>
<feature type="region of interest" description="Disordered" evidence="1">
    <location>
        <begin position="1"/>
        <end position="33"/>
    </location>
</feature>
<name>A0AAD5SRL1_9FUNG</name>
<dbReference type="EMBL" id="JADGJH010003080">
    <property type="protein sequence ID" value="KAJ3093403.1"/>
    <property type="molecule type" value="Genomic_DNA"/>
</dbReference>
<evidence type="ECO:0000313" key="2">
    <source>
        <dbReference type="EMBL" id="KAJ3093403.1"/>
    </source>
</evidence>
<sequence>MMARKPIPSKSSYRPVGQQHTLSTPEVQRNGFSSFSKYPQPLRRIPATSIWHDAHVPLVDRLTDLALADIDEEGNAVSWNPAKNMPLNAVQLFTDTADAIPPSERRILTTLLHFLVAQFGALNIETSPPTLLPTQRSVGKSKKPLANPDNSDKSSSRLHAANTFLSAFNYSVYLDSLVEEDAQFKIDRAREIRLLNLISLAALCRQLDAEKLRAFFKLSIGSSSNFEEMTLVVETIQECVLSLVDLMPRELHHVRPDSIMFQIAWRAHLAWQDILLAVNSAADLAGLNGLKMVEIFLKGMLKGLNRMSKRQSQSELQIQIVNPIIKAAVWNPNLHSFISKICSTLSAYIVESCQVLSSNGSGTARKGKKSVVWKEVSSTIVQKSTKSTEILHLHTATTPWLISEALASTAHVSGFLDIITQWLSANAQTVKYNEGNSTSQLEHKYAFDLIQWTLYTRVYSTRL</sequence>
<evidence type="ECO:0000313" key="3">
    <source>
        <dbReference type="Proteomes" id="UP001211907"/>
    </source>
</evidence>
<gene>
    <name evidence="2" type="ORF">HK100_006632</name>
</gene>
<accession>A0AAD5SRL1</accession>
<feature type="region of interest" description="Disordered" evidence="1">
    <location>
        <begin position="132"/>
        <end position="155"/>
    </location>
</feature>
<organism evidence="2 3">
    <name type="scientific">Physocladia obscura</name>
    <dbReference type="NCBI Taxonomy" id="109957"/>
    <lineage>
        <taxon>Eukaryota</taxon>
        <taxon>Fungi</taxon>
        <taxon>Fungi incertae sedis</taxon>
        <taxon>Chytridiomycota</taxon>
        <taxon>Chytridiomycota incertae sedis</taxon>
        <taxon>Chytridiomycetes</taxon>
        <taxon>Chytridiales</taxon>
        <taxon>Chytriomycetaceae</taxon>
        <taxon>Physocladia</taxon>
    </lineage>
</organism>
<dbReference type="AlphaFoldDB" id="A0AAD5SRL1"/>
<comment type="caution">
    <text evidence="2">The sequence shown here is derived from an EMBL/GenBank/DDBJ whole genome shotgun (WGS) entry which is preliminary data.</text>
</comment>
<protein>
    <submittedName>
        <fullName evidence="2">Uncharacterized protein</fullName>
    </submittedName>
</protein>
<evidence type="ECO:0000256" key="1">
    <source>
        <dbReference type="SAM" id="MobiDB-lite"/>
    </source>
</evidence>
<keyword evidence="3" id="KW-1185">Reference proteome</keyword>
<feature type="non-terminal residue" evidence="2">
    <location>
        <position position="463"/>
    </location>
</feature>
<proteinExistence type="predicted"/>